<feature type="region of interest" description="Disordered" evidence="1">
    <location>
        <begin position="71"/>
        <end position="127"/>
    </location>
</feature>
<proteinExistence type="predicted"/>
<organism evidence="2 3">
    <name type="scientific">Haematococcus lacustris</name>
    <name type="common">Green alga</name>
    <name type="synonym">Haematococcus pluvialis</name>
    <dbReference type="NCBI Taxonomy" id="44745"/>
    <lineage>
        <taxon>Eukaryota</taxon>
        <taxon>Viridiplantae</taxon>
        <taxon>Chlorophyta</taxon>
        <taxon>core chlorophytes</taxon>
        <taxon>Chlorophyceae</taxon>
        <taxon>CS clade</taxon>
        <taxon>Chlamydomonadales</taxon>
        <taxon>Haematococcaceae</taxon>
        <taxon>Haematococcus</taxon>
    </lineage>
</organism>
<dbReference type="AlphaFoldDB" id="A0A699ZNS9"/>
<protein>
    <submittedName>
        <fullName evidence="2">Uncharacterized protein</fullName>
    </submittedName>
</protein>
<sequence length="358" mass="39859">MPPHWLVTLLAPGWAQQAVFHLPLSQLPACRPGCLLIVQMLLTGRAVGYGLTEYGSAYVLTVIRGHTRMVPPNQSATARRTTHLVMAKKKRKGSDKKQKASRSPQGKQRQERRDGWTTRRRQVTPYVDPAQRPRTVCVDPAFFLPCQNGNFAWLRDKGADLPAQRKLTELGPCCTSFASRWRQQRRGLLRLHRTLSLLPPAAGLHRPPHSPQPYQHCMQLLWRCVRLRLVPGLPGYSHIMQPHRNVQLMQAFAAEGYGLEMALPACINCKLMTAQEGGHTTVPQRAAAAAGPRGLVSQPLVAQARVLLAFGGQSCLLWPVAQLQRAPPALHNALPYPATCMAVVLAWLQQLCPWPCPW</sequence>
<keyword evidence="3" id="KW-1185">Reference proteome</keyword>
<comment type="caution">
    <text evidence="2">The sequence shown here is derived from an EMBL/GenBank/DDBJ whole genome shotgun (WGS) entry which is preliminary data.</text>
</comment>
<dbReference type="EMBL" id="BLLF01001583">
    <property type="protein sequence ID" value="GFH20148.1"/>
    <property type="molecule type" value="Genomic_DNA"/>
</dbReference>
<evidence type="ECO:0000313" key="2">
    <source>
        <dbReference type="EMBL" id="GFH20148.1"/>
    </source>
</evidence>
<accession>A0A699ZNS9</accession>
<gene>
    <name evidence="2" type="ORF">HaLaN_17226</name>
</gene>
<evidence type="ECO:0000313" key="3">
    <source>
        <dbReference type="Proteomes" id="UP000485058"/>
    </source>
</evidence>
<feature type="compositionally biased region" description="Basic and acidic residues" evidence="1">
    <location>
        <begin position="108"/>
        <end position="117"/>
    </location>
</feature>
<reference evidence="2 3" key="1">
    <citation type="submission" date="2020-02" db="EMBL/GenBank/DDBJ databases">
        <title>Draft genome sequence of Haematococcus lacustris strain NIES-144.</title>
        <authorList>
            <person name="Morimoto D."/>
            <person name="Nakagawa S."/>
            <person name="Yoshida T."/>
            <person name="Sawayama S."/>
        </authorList>
    </citation>
    <scope>NUCLEOTIDE SEQUENCE [LARGE SCALE GENOMIC DNA]</scope>
    <source>
        <strain evidence="2 3">NIES-144</strain>
    </source>
</reference>
<evidence type="ECO:0000256" key="1">
    <source>
        <dbReference type="SAM" id="MobiDB-lite"/>
    </source>
</evidence>
<dbReference type="Proteomes" id="UP000485058">
    <property type="component" value="Unassembled WGS sequence"/>
</dbReference>
<feature type="compositionally biased region" description="Basic residues" evidence="1">
    <location>
        <begin position="80"/>
        <end position="94"/>
    </location>
</feature>
<name>A0A699ZNS9_HAELA</name>